<keyword evidence="7" id="KW-0812">Transmembrane</keyword>
<evidence type="ECO:0000256" key="1">
    <source>
        <dbReference type="ARBA" id="ARBA00004771"/>
    </source>
</evidence>
<evidence type="ECO:0000256" key="2">
    <source>
        <dbReference type="ARBA" id="ARBA00005189"/>
    </source>
</evidence>
<evidence type="ECO:0000259" key="8">
    <source>
        <dbReference type="Pfam" id="PF03007"/>
    </source>
</evidence>
<evidence type="ECO:0000313" key="10">
    <source>
        <dbReference type="Proteomes" id="UP001454036"/>
    </source>
</evidence>
<dbReference type="EC" id="2.3.1.20" evidence="3"/>
<dbReference type="Proteomes" id="UP001454036">
    <property type="component" value="Unassembled WGS sequence"/>
</dbReference>
<evidence type="ECO:0000256" key="4">
    <source>
        <dbReference type="ARBA" id="ARBA00022679"/>
    </source>
</evidence>
<dbReference type="InterPro" id="IPR023213">
    <property type="entry name" value="CAT-like_dom_sf"/>
</dbReference>
<comment type="catalytic activity">
    <reaction evidence="6">
        <text>an acyl-CoA + a 1,2-diacyl-sn-glycerol = a triacyl-sn-glycerol + CoA</text>
        <dbReference type="Rhea" id="RHEA:10868"/>
        <dbReference type="ChEBI" id="CHEBI:17815"/>
        <dbReference type="ChEBI" id="CHEBI:57287"/>
        <dbReference type="ChEBI" id="CHEBI:58342"/>
        <dbReference type="ChEBI" id="CHEBI:64615"/>
        <dbReference type="EC" id="2.3.1.20"/>
    </reaction>
</comment>
<keyword evidence="4" id="KW-0808">Transferase</keyword>
<protein>
    <recommendedName>
        <fullName evidence="3">diacylglycerol O-acyltransferase</fullName>
        <ecNumber evidence="3">2.3.1.20</ecNumber>
    </recommendedName>
</protein>
<dbReference type="GO" id="GO:0019432">
    <property type="term" value="P:triglyceride biosynthetic process"/>
    <property type="evidence" value="ECO:0007669"/>
    <property type="project" value="TreeGrafter"/>
</dbReference>
<accession>A0AAV3QGS6</accession>
<evidence type="ECO:0000313" key="9">
    <source>
        <dbReference type="EMBL" id="GAA0161855.1"/>
    </source>
</evidence>
<keyword evidence="7" id="KW-1133">Transmembrane helix</keyword>
<reference evidence="9 10" key="1">
    <citation type="submission" date="2024-01" db="EMBL/GenBank/DDBJ databases">
        <title>The complete chloroplast genome sequence of Lithospermum erythrorhizon: insights into the phylogenetic relationship among Boraginaceae species and the maternal lineages of purple gromwells.</title>
        <authorList>
            <person name="Okada T."/>
            <person name="Watanabe K."/>
        </authorList>
    </citation>
    <scope>NUCLEOTIDE SEQUENCE [LARGE SCALE GENOMIC DNA]</scope>
</reference>
<keyword evidence="10" id="KW-1185">Reference proteome</keyword>
<comment type="caution">
    <text evidence="9">The sequence shown here is derived from an EMBL/GenBank/DDBJ whole genome shotgun (WGS) entry which is preliminary data.</text>
</comment>
<feature type="domain" description="O-acyltransferase WSD1-like N-terminal" evidence="8">
    <location>
        <begin position="62"/>
        <end position="307"/>
    </location>
</feature>
<keyword evidence="5 9" id="KW-0012">Acyltransferase</keyword>
<evidence type="ECO:0000256" key="3">
    <source>
        <dbReference type="ARBA" id="ARBA00013244"/>
    </source>
</evidence>
<dbReference type="PANTHER" id="PTHR31650">
    <property type="entry name" value="O-ACYLTRANSFERASE (WSD1-LIKE) FAMILY PROTEIN"/>
    <property type="match status" value="1"/>
</dbReference>
<dbReference type="EMBL" id="BAABME010036524">
    <property type="protein sequence ID" value="GAA0161855.1"/>
    <property type="molecule type" value="Genomic_DNA"/>
</dbReference>
<proteinExistence type="predicted"/>
<gene>
    <name evidence="9" type="ORF">LIER_43581</name>
</gene>
<dbReference type="InterPro" id="IPR045034">
    <property type="entry name" value="O-acyltransferase_WSD1-like"/>
</dbReference>
<organism evidence="9 10">
    <name type="scientific">Lithospermum erythrorhizon</name>
    <name type="common">Purple gromwell</name>
    <name type="synonym">Lithospermum officinale var. erythrorhizon</name>
    <dbReference type="NCBI Taxonomy" id="34254"/>
    <lineage>
        <taxon>Eukaryota</taxon>
        <taxon>Viridiplantae</taxon>
        <taxon>Streptophyta</taxon>
        <taxon>Embryophyta</taxon>
        <taxon>Tracheophyta</taxon>
        <taxon>Spermatophyta</taxon>
        <taxon>Magnoliopsida</taxon>
        <taxon>eudicotyledons</taxon>
        <taxon>Gunneridae</taxon>
        <taxon>Pentapetalae</taxon>
        <taxon>asterids</taxon>
        <taxon>lamiids</taxon>
        <taxon>Boraginales</taxon>
        <taxon>Boraginaceae</taxon>
        <taxon>Boraginoideae</taxon>
        <taxon>Lithospermeae</taxon>
        <taxon>Lithospermum</taxon>
    </lineage>
</organism>
<name>A0AAV3QGS6_LITER</name>
<sequence length="326" mass="37106">MQGNIIEPQVATVKMTEEKGNLNDGMMSLKPITTKMEKKYGVCAEETEDALLSPSSRMFHEPNYNVHILGIIGWRAPEVLNWDLIKENLADTMLKQPRFSSLQVADKKDGRKIRWVPTEVDLDNHIIIPNLELSNYSSADELVDDYITTLSKTPMDMSKPLWEIHVLQLKSPSNSYSVFRFHHSLGDGVSLVQILLSCTRKTSDPDSPPDLPIPNIRKMNRQGKSEGYLWNSLMKMWFILRLFVNTMIDITLFFATALMLLRDSETPIRSSKVDNDSAHRRFIHCSVSLDDVKVVKSATNSTVNDVVLGVVQAGLSRYFTRRYGER</sequence>
<dbReference type="Pfam" id="PF03007">
    <property type="entry name" value="WS_DGAT_cat"/>
    <property type="match status" value="1"/>
</dbReference>
<dbReference type="Gene3D" id="3.30.559.10">
    <property type="entry name" value="Chloramphenicol acetyltransferase-like domain"/>
    <property type="match status" value="1"/>
</dbReference>
<keyword evidence="7" id="KW-0472">Membrane</keyword>
<evidence type="ECO:0000256" key="6">
    <source>
        <dbReference type="ARBA" id="ARBA00048109"/>
    </source>
</evidence>
<dbReference type="GO" id="GO:0005886">
    <property type="term" value="C:plasma membrane"/>
    <property type="evidence" value="ECO:0007669"/>
    <property type="project" value="TreeGrafter"/>
</dbReference>
<dbReference type="SUPFAM" id="SSF52777">
    <property type="entry name" value="CoA-dependent acyltransferases"/>
    <property type="match status" value="1"/>
</dbReference>
<dbReference type="GO" id="GO:0004144">
    <property type="term" value="F:diacylglycerol O-acyltransferase activity"/>
    <property type="evidence" value="ECO:0007669"/>
    <property type="project" value="UniProtKB-EC"/>
</dbReference>
<dbReference type="AlphaFoldDB" id="A0AAV3QGS6"/>
<feature type="transmembrane region" description="Helical" evidence="7">
    <location>
        <begin position="238"/>
        <end position="261"/>
    </location>
</feature>
<evidence type="ECO:0000256" key="5">
    <source>
        <dbReference type="ARBA" id="ARBA00023315"/>
    </source>
</evidence>
<evidence type="ECO:0000256" key="7">
    <source>
        <dbReference type="SAM" id="Phobius"/>
    </source>
</evidence>
<dbReference type="PANTHER" id="PTHR31650:SF28">
    <property type="entry name" value="O-ACYLTRANSFERASE WSD1-LIKE ISOFORM X1"/>
    <property type="match status" value="1"/>
</dbReference>
<dbReference type="InterPro" id="IPR004255">
    <property type="entry name" value="O-acyltransferase_WSD1_N"/>
</dbReference>
<comment type="pathway">
    <text evidence="1">Glycerolipid metabolism; triacylglycerol biosynthesis.</text>
</comment>
<comment type="pathway">
    <text evidence="2">Lipid metabolism.</text>
</comment>